<dbReference type="STRING" id="2017.SAMN05444320_106476"/>
<proteinExistence type="predicted"/>
<dbReference type="Pfam" id="PF13649">
    <property type="entry name" value="Methyltransf_25"/>
    <property type="match status" value="1"/>
</dbReference>
<reference evidence="3 4" key="1">
    <citation type="submission" date="2016-11" db="EMBL/GenBank/DDBJ databases">
        <authorList>
            <person name="Jaros S."/>
            <person name="Januszkiewicz K."/>
            <person name="Wedrychowicz H."/>
        </authorList>
    </citation>
    <scope>NUCLEOTIDE SEQUENCE [LARGE SCALE GENOMIC DNA]</scope>
    <source>
        <strain evidence="3 4">DSM 44523</strain>
    </source>
</reference>
<keyword evidence="3" id="KW-0808">Transferase</keyword>
<keyword evidence="3" id="KW-0489">Methyltransferase</keyword>
<dbReference type="CDD" id="cd02440">
    <property type="entry name" value="AdoMet_MTases"/>
    <property type="match status" value="1"/>
</dbReference>
<name>A0A1M5HAM3_STRHI</name>
<dbReference type="InterPro" id="IPR029063">
    <property type="entry name" value="SAM-dependent_MTases_sf"/>
</dbReference>
<keyword evidence="4" id="KW-1185">Reference proteome</keyword>
<evidence type="ECO:0000313" key="3">
    <source>
        <dbReference type="EMBL" id="SHG12991.1"/>
    </source>
</evidence>
<dbReference type="Proteomes" id="UP000184501">
    <property type="component" value="Unassembled WGS sequence"/>
</dbReference>
<feature type="region of interest" description="Disordered" evidence="1">
    <location>
        <begin position="1"/>
        <end position="20"/>
    </location>
</feature>
<dbReference type="GO" id="GO:0008168">
    <property type="term" value="F:methyltransferase activity"/>
    <property type="evidence" value="ECO:0007669"/>
    <property type="project" value="UniProtKB-KW"/>
</dbReference>
<feature type="domain" description="Methyltransferase" evidence="2">
    <location>
        <begin position="74"/>
        <end position="164"/>
    </location>
</feature>
<dbReference type="GO" id="GO:0032259">
    <property type="term" value="P:methylation"/>
    <property type="evidence" value="ECO:0007669"/>
    <property type="project" value="UniProtKB-KW"/>
</dbReference>
<organism evidence="3 4">
    <name type="scientific">Streptoalloteichus hindustanus</name>
    <dbReference type="NCBI Taxonomy" id="2017"/>
    <lineage>
        <taxon>Bacteria</taxon>
        <taxon>Bacillati</taxon>
        <taxon>Actinomycetota</taxon>
        <taxon>Actinomycetes</taxon>
        <taxon>Pseudonocardiales</taxon>
        <taxon>Pseudonocardiaceae</taxon>
        <taxon>Streptoalloteichus</taxon>
    </lineage>
</organism>
<accession>A0A1M5HAM3</accession>
<evidence type="ECO:0000313" key="4">
    <source>
        <dbReference type="Proteomes" id="UP000184501"/>
    </source>
</evidence>
<gene>
    <name evidence="3" type="ORF">SAMN05444320_106476</name>
</gene>
<dbReference type="EMBL" id="FQVN01000006">
    <property type="protein sequence ID" value="SHG12991.1"/>
    <property type="molecule type" value="Genomic_DNA"/>
</dbReference>
<protein>
    <submittedName>
        <fullName evidence="3">Methyltransferase domain-containing protein</fullName>
    </submittedName>
</protein>
<sequence>MVGMDMNAGTNPAPGGTESLIASNRASWDARAGVHEQSAFYDLEGLLRGEDHLAAFEYAELGDLTGRDLVHLQCHLGTDTVCLARAGARAVGLDFSAESVARARRIAAEAGVDVEYVHADVYDAVSALGGRAFDVVHTGKGALNWLPDLDAWARVAAELLRPGGLLHVVELHPLFTAAADEQPELASRLVLDWPAVATGEPNRFEAGQTYTDGPPLPGHTVTYEWSFGIGDVVRAVLGAGLRLVSLTEHEITPWARWDGMRPEGRWWRLPEGAPRVPLLFSLRAVRDA</sequence>
<dbReference type="Gene3D" id="3.40.50.150">
    <property type="entry name" value="Vaccinia Virus protein VP39"/>
    <property type="match status" value="1"/>
</dbReference>
<dbReference type="SUPFAM" id="SSF53335">
    <property type="entry name" value="S-adenosyl-L-methionine-dependent methyltransferases"/>
    <property type="match status" value="1"/>
</dbReference>
<evidence type="ECO:0000256" key="1">
    <source>
        <dbReference type="SAM" id="MobiDB-lite"/>
    </source>
</evidence>
<evidence type="ECO:0000259" key="2">
    <source>
        <dbReference type="Pfam" id="PF13649"/>
    </source>
</evidence>
<dbReference type="InterPro" id="IPR041698">
    <property type="entry name" value="Methyltransf_25"/>
</dbReference>
<dbReference type="AlphaFoldDB" id="A0A1M5HAM3"/>